<reference evidence="1" key="2">
    <citation type="submission" date="2018-05" db="EMBL/GenBank/DDBJ databases">
        <title>OpunRS2 (Oryza punctata Reference Sequence Version 2).</title>
        <authorList>
            <person name="Zhang J."/>
            <person name="Kudrna D."/>
            <person name="Lee S."/>
            <person name="Talag J."/>
            <person name="Welchert J."/>
            <person name="Wing R.A."/>
        </authorList>
    </citation>
    <scope>NUCLEOTIDE SEQUENCE [LARGE SCALE GENOMIC DNA]</scope>
</reference>
<dbReference type="EnsemblPlants" id="OPUNC02G02790.1">
    <property type="protein sequence ID" value="OPUNC02G02790.1"/>
    <property type="gene ID" value="OPUNC02G02790"/>
</dbReference>
<protein>
    <submittedName>
        <fullName evidence="1">Uncharacterized protein</fullName>
    </submittedName>
</protein>
<organism evidence="1">
    <name type="scientific">Oryza punctata</name>
    <name type="common">Red rice</name>
    <dbReference type="NCBI Taxonomy" id="4537"/>
    <lineage>
        <taxon>Eukaryota</taxon>
        <taxon>Viridiplantae</taxon>
        <taxon>Streptophyta</taxon>
        <taxon>Embryophyta</taxon>
        <taxon>Tracheophyta</taxon>
        <taxon>Spermatophyta</taxon>
        <taxon>Magnoliopsida</taxon>
        <taxon>Liliopsida</taxon>
        <taxon>Poales</taxon>
        <taxon>Poaceae</taxon>
        <taxon>BOP clade</taxon>
        <taxon>Oryzoideae</taxon>
        <taxon>Oryzeae</taxon>
        <taxon>Oryzinae</taxon>
        <taxon>Oryza</taxon>
    </lineage>
</organism>
<reference evidence="1" key="1">
    <citation type="submission" date="2015-04" db="UniProtKB">
        <authorList>
            <consortium name="EnsemblPlants"/>
        </authorList>
    </citation>
    <scope>IDENTIFICATION</scope>
</reference>
<dbReference type="Proteomes" id="UP000026962">
    <property type="component" value="Chromosome 2"/>
</dbReference>
<dbReference type="OMA" id="INHTGHA"/>
<dbReference type="InterPro" id="IPR012871">
    <property type="entry name" value="DUF1668_ORYSA"/>
</dbReference>
<proteinExistence type="predicted"/>
<dbReference type="HOGENOM" id="CLU_2692079_0_0_1"/>
<evidence type="ECO:0000313" key="1">
    <source>
        <dbReference type="EnsemblPlants" id="OPUNC02G02790.1"/>
    </source>
</evidence>
<accession>A0A0E0JVF6</accession>
<keyword evidence="2" id="KW-1185">Reference proteome</keyword>
<sequence>MTLCYPGTSTTTMRMEFMRRNDDKITDIDHTARAILYDPTAHSVRTLPSITTPKLWIILVTVDDDLYVMEMTSGR</sequence>
<dbReference type="Gramene" id="OPUNC02G02790.1">
    <property type="protein sequence ID" value="OPUNC02G02790.1"/>
    <property type="gene ID" value="OPUNC02G02790"/>
</dbReference>
<dbReference type="Pfam" id="PF07893">
    <property type="entry name" value="DUF1668"/>
    <property type="match status" value="1"/>
</dbReference>
<evidence type="ECO:0000313" key="2">
    <source>
        <dbReference type="Proteomes" id="UP000026962"/>
    </source>
</evidence>
<name>A0A0E0JVF6_ORYPU</name>
<dbReference type="AlphaFoldDB" id="A0A0E0JVF6"/>